<evidence type="ECO:0000313" key="3">
    <source>
        <dbReference type="EMBL" id="KAF3950101.1"/>
    </source>
</evidence>
<evidence type="ECO:0000259" key="2">
    <source>
        <dbReference type="Pfam" id="PF04734"/>
    </source>
</evidence>
<dbReference type="GO" id="GO:0046514">
    <property type="term" value="P:ceramide catabolic process"/>
    <property type="evidence" value="ECO:0007669"/>
    <property type="project" value="InterPro"/>
</dbReference>
<dbReference type="GO" id="GO:0046512">
    <property type="term" value="P:sphingosine biosynthetic process"/>
    <property type="evidence" value="ECO:0007669"/>
    <property type="project" value="TreeGrafter"/>
</dbReference>
<proteinExistence type="predicted"/>
<name>A0A8J4QNM1_9ROSI</name>
<dbReference type="OrthoDB" id="1725129at2759"/>
<dbReference type="GO" id="GO:0017040">
    <property type="term" value="F:N-acylsphingosine amidohydrolase activity"/>
    <property type="evidence" value="ECO:0007669"/>
    <property type="project" value="InterPro"/>
</dbReference>
<keyword evidence="1" id="KW-0732">Signal</keyword>
<organism evidence="3 4">
    <name type="scientific">Castanea mollissima</name>
    <name type="common">Chinese chestnut</name>
    <dbReference type="NCBI Taxonomy" id="60419"/>
    <lineage>
        <taxon>Eukaryota</taxon>
        <taxon>Viridiplantae</taxon>
        <taxon>Streptophyta</taxon>
        <taxon>Embryophyta</taxon>
        <taxon>Tracheophyta</taxon>
        <taxon>Spermatophyta</taxon>
        <taxon>Magnoliopsida</taxon>
        <taxon>eudicotyledons</taxon>
        <taxon>Gunneridae</taxon>
        <taxon>Pentapetalae</taxon>
        <taxon>rosids</taxon>
        <taxon>fabids</taxon>
        <taxon>Fagales</taxon>
        <taxon>Fagaceae</taxon>
        <taxon>Castanea</taxon>
    </lineage>
</organism>
<reference evidence="3" key="1">
    <citation type="submission" date="2020-03" db="EMBL/GenBank/DDBJ databases">
        <title>Castanea mollissima Vanexum genome sequencing.</title>
        <authorList>
            <person name="Staton M."/>
        </authorList>
    </citation>
    <scope>NUCLEOTIDE SEQUENCE</scope>
    <source>
        <tissue evidence="3">Leaf</tissue>
    </source>
</reference>
<dbReference type="AlphaFoldDB" id="A0A8J4QNM1"/>
<dbReference type="GO" id="GO:0005576">
    <property type="term" value="C:extracellular region"/>
    <property type="evidence" value="ECO:0007669"/>
    <property type="project" value="TreeGrafter"/>
</dbReference>
<dbReference type="GO" id="GO:0016020">
    <property type="term" value="C:membrane"/>
    <property type="evidence" value="ECO:0007669"/>
    <property type="project" value="GOC"/>
</dbReference>
<gene>
    <name evidence="3" type="ORF">CMV_024104</name>
</gene>
<dbReference type="GO" id="GO:0042759">
    <property type="term" value="P:long-chain fatty acid biosynthetic process"/>
    <property type="evidence" value="ECO:0007669"/>
    <property type="project" value="TreeGrafter"/>
</dbReference>
<dbReference type="Proteomes" id="UP000737018">
    <property type="component" value="Unassembled WGS sequence"/>
</dbReference>
<feature type="signal peptide" evidence="1">
    <location>
        <begin position="1"/>
        <end position="24"/>
    </location>
</feature>
<sequence length="218" mass="23789">MLSIMWEMRFWAIACFAKCGGVACECQGFKVRKNNGLPFAGAFCQSNVGDVTPNVLGAFCIDSGKPCDFNHSSCHGNDQLCMGRGPGYPNEILSTQIIGERQYQKAVDLFVSATEELTGKIDYRRVYLNFTDIEVELDGNNVVKTCPAALGPGFAAGTTDGPGAFGFQQGDTKVMIVFYSLLLNVRCSNFVNFLSGWPDGPKEFFWALWGPISCLQAN</sequence>
<feature type="chain" id="PRO_5035272825" description="Neutral/alkaline non-lysosomal ceramidase N-terminal domain-containing protein" evidence="1">
    <location>
        <begin position="25"/>
        <end position="218"/>
    </location>
</feature>
<evidence type="ECO:0000313" key="4">
    <source>
        <dbReference type="Proteomes" id="UP000737018"/>
    </source>
</evidence>
<feature type="domain" description="Neutral/alkaline non-lysosomal ceramidase N-terminal" evidence="2">
    <location>
        <begin position="34"/>
        <end position="174"/>
    </location>
</feature>
<dbReference type="EMBL" id="JRKL02005675">
    <property type="protein sequence ID" value="KAF3950101.1"/>
    <property type="molecule type" value="Genomic_DNA"/>
</dbReference>
<protein>
    <recommendedName>
        <fullName evidence="2">Neutral/alkaline non-lysosomal ceramidase N-terminal domain-containing protein</fullName>
    </recommendedName>
</protein>
<keyword evidence="4" id="KW-1185">Reference proteome</keyword>
<dbReference type="PANTHER" id="PTHR12670">
    <property type="entry name" value="CERAMIDASE"/>
    <property type="match status" value="1"/>
</dbReference>
<dbReference type="PANTHER" id="PTHR12670:SF13">
    <property type="entry name" value="NEUTRAL CERAMIDASE"/>
    <property type="match status" value="1"/>
</dbReference>
<dbReference type="InterPro" id="IPR006823">
    <property type="entry name" value="Ceramidase_alk"/>
</dbReference>
<evidence type="ECO:0000256" key="1">
    <source>
        <dbReference type="SAM" id="SignalP"/>
    </source>
</evidence>
<accession>A0A8J4QNM1</accession>
<dbReference type="Pfam" id="PF04734">
    <property type="entry name" value="Ceramidase_alk"/>
    <property type="match status" value="1"/>
</dbReference>
<comment type="caution">
    <text evidence="3">The sequence shown here is derived from an EMBL/GenBank/DDBJ whole genome shotgun (WGS) entry which is preliminary data.</text>
</comment>
<dbReference type="InterPro" id="IPR031329">
    <property type="entry name" value="NEUT/ALK_ceramidase_N"/>
</dbReference>